<keyword evidence="7" id="KW-0156">Chromatin regulator</keyword>
<dbReference type="Gene3D" id="2.30.30.140">
    <property type="match status" value="1"/>
</dbReference>
<evidence type="ECO:0000256" key="1">
    <source>
        <dbReference type="ARBA" id="ARBA00001954"/>
    </source>
</evidence>
<dbReference type="PANTHER" id="PTHR10694:SF129">
    <property type="entry name" value="LYSINE-SPECIFIC DEMETHYLASE 4B-RELATED"/>
    <property type="match status" value="1"/>
</dbReference>
<evidence type="ECO:0000256" key="15">
    <source>
        <dbReference type="ARBA" id="ARBA00053408"/>
    </source>
</evidence>
<feature type="region of interest" description="Disordered" evidence="17">
    <location>
        <begin position="488"/>
        <end position="536"/>
    </location>
</feature>
<evidence type="ECO:0000256" key="17">
    <source>
        <dbReference type="SAM" id="MobiDB-lite"/>
    </source>
</evidence>
<proteinExistence type="inferred from homology"/>
<evidence type="ECO:0000313" key="20">
    <source>
        <dbReference type="Proteomes" id="UP001152798"/>
    </source>
</evidence>
<feature type="compositionally biased region" description="Basic residues" evidence="17">
    <location>
        <begin position="399"/>
        <end position="417"/>
    </location>
</feature>
<keyword evidence="16" id="KW-0175">Coiled coil</keyword>
<keyword evidence="11" id="KW-0805">Transcription regulation</keyword>
<keyword evidence="8" id="KW-0223">Dioxygenase</keyword>
<evidence type="ECO:0000256" key="10">
    <source>
        <dbReference type="ARBA" id="ARBA00023004"/>
    </source>
</evidence>
<dbReference type="EMBL" id="OV725077">
    <property type="protein sequence ID" value="CAH1390152.1"/>
    <property type="molecule type" value="Genomic_DNA"/>
</dbReference>
<evidence type="ECO:0000256" key="9">
    <source>
        <dbReference type="ARBA" id="ARBA00023002"/>
    </source>
</evidence>
<dbReference type="Proteomes" id="UP001152798">
    <property type="component" value="Chromosome 1"/>
</dbReference>
<evidence type="ECO:0000256" key="7">
    <source>
        <dbReference type="ARBA" id="ARBA00022853"/>
    </source>
</evidence>
<dbReference type="EC" id="1.14.11.66" evidence="3"/>
<evidence type="ECO:0000256" key="12">
    <source>
        <dbReference type="ARBA" id="ARBA00023163"/>
    </source>
</evidence>
<evidence type="ECO:0000256" key="8">
    <source>
        <dbReference type="ARBA" id="ARBA00022964"/>
    </source>
</evidence>
<keyword evidence="20" id="KW-1185">Reference proteome</keyword>
<dbReference type="CDD" id="cd15571">
    <property type="entry name" value="ePHD"/>
    <property type="match status" value="1"/>
</dbReference>
<dbReference type="SMART" id="SM00249">
    <property type="entry name" value="PHD"/>
    <property type="match status" value="2"/>
</dbReference>
<dbReference type="GO" id="GO:0008270">
    <property type="term" value="F:zinc ion binding"/>
    <property type="evidence" value="ECO:0007669"/>
    <property type="project" value="UniProtKB-KW"/>
</dbReference>
<reference evidence="19" key="1">
    <citation type="submission" date="2022-01" db="EMBL/GenBank/DDBJ databases">
        <authorList>
            <person name="King R."/>
        </authorList>
    </citation>
    <scope>NUCLEOTIDE SEQUENCE</scope>
</reference>
<dbReference type="InterPro" id="IPR019787">
    <property type="entry name" value="Znf_PHD-finger"/>
</dbReference>
<feature type="coiled-coil region" evidence="16">
    <location>
        <begin position="422"/>
        <end position="449"/>
    </location>
</feature>
<dbReference type="Gene3D" id="3.10.330.70">
    <property type="match status" value="1"/>
</dbReference>
<evidence type="ECO:0000256" key="14">
    <source>
        <dbReference type="ARBA" id="ARBA00049349"/>
    </source>
</evidence>
<feature type="region of interest" description="Disordered" evidence="17">
    <location>
        <begin position="395"/>
        <end position="417"/>
    </location>
</feature>
<dbReference type="GO" id="GO:0140681">
    <property type="term" value="F:histone H3K36me2/H3K36me3 demethylase activity"/>
    <property type="evidence" value="ECO:0007669"/>
    <property type="project" value="UniProtKB-ARBA"/>
</dbReference>
<dbReference type="OrthoDB" id="9547406at2759"/>
<gene>
    <name evidence="19" type="ORF">NEZAVI_LOCUS1398</name>
</gene>
<dbReference type="Gene3D" id="2.60.120.650">
    <property type="entry name" value="Cupin"/>
    <property type="match status" value="1"/>
</dbReference>
<feature type="non-terminal residue" evidence="19">
    <location>
        <position position="1"/>
    </location>
</feature>
<protein>
    <recommendedName>
        <fullName evidence="3">[histone H3]-trimethyl-L-lysine(9) demethylase</fullName>
        <ecNumber evidence="3">1.14.11.66</ecNumber>
    </recommendedName>
</protein>
<evidence type="ECO:0000256" key="4">
    <source>
        <dbReference type="ARBA" id="ARBA00022723"/>
    </source>
</evidence>
<keyword evidence="13" id="KW-0539">Nucleus</keyword>
<accession>A0A9P0H2I7</accession>
<evidence type="ECO:0000256" key="13">
    <source>
        <dbReference type="ARBA" id="ARBA00023242"/>
    </source>
</evidence>
<sequence>IIPPPEWKPREQGYDLNDIHIKIPAPICQVVTGKQGLYQQINIQKKAMSVVEYHKLASSAKYCTPPHFDFEDLERKYWKNITYNPPIYGADVSGTLTDGTVDEWNINRLGTILDYVNEDYGISIEGVNTAYLYFGMWKTTFAWHTEDMDLYSINYLHFGAPKTWYCIPPEHGRRLERLATGFFPGNSKSCPAFLRHKMTIISPHVLKQYSIPFNKITQEEGEIMITFPYGYHAGFNHGFNCAESTNFATTRWVEYGKRAIQCLCRPDNVKISMDTFVKRFQPEKYDLWLTGKDFGPHPEDPTRCTLAPPPSSNDILCSKGNIGSEPFIMEGNKRVPAMKKQEEDEIPSEVKRVLEELEFEEESPDEEQIQVLEDIWLKAGEIELEEASLVDAGYEMNQKRKRKKSDPKRPRGRGCNKKIKLKDKDKIEVTQLQSELEKCLEEYETVDIKAPIDIVEDDLPPLPSSPYPSLSNTENNINSNLIETKPSISSLPFKGTNIPVIEKKPRQRKPREPKDPSQVTKRRIRVKKEKDHDPKKGLLKRVKKESNENAMKNITSLISSNTEAFNSMNINHLSDNAVSERSMLDDTLSINLNFSNFMESSRDSGQLIVNQEVEISSEPYLGHSKSSITNKNGMIKEEPNGDCLSSHNDPHYYSDKGDFPVIKVKNMPEDTNSLLSRSLLTQNNELTVTRVANIEKTENQKLSRPVMLTVPKFVKVPSIQKDNKTNNAVPSGSNNIENIDNPKKIVLIKRPSGNKGEVKCFLKPLNSETYSILLNNKSKTNKPKVVLLNQPSVLPSQKSVLSPPKFTAPSIPTSPNTHISPMAKLSTSPESIRVKSDAQLFVSSSPSHLDRSTPTSFDHQKNLFKLSLCSKTVSDKSSPHTSPHTSPIPRISVAKNIFNSPSINIQSMINQEVPLKQETETDPLAVSARVEDGYQENLGYPHVDLYGRVDLVESSNFDKLSQDLQTPSVERAYNLFWSLKEPHCAVCVLFSKTEETSEVVIRMPQDWMKNAKETQLPQRSRVITCSTLFSEDRTKPLTSQLLVCSECRVCVHAACYDINNKSCLSKPWRCDKCDCLDTGLYKSCHLCGLSGGAMKKSVDYGWVHIQCATFLPASQLKIHGIKNTPMKSLITNRPCFICTKPQGTVPCCDTKCGLWLHVTCGMITGVRICPNLWPGTRFLVTCLSHSHVHNTMCGIQIGIEVFAKHSFNDRFYKGVVTAIYIEQFFTLLFEDHSFMDVNRNSVVNCTAGIPEPGSAVKCRLKGVLYDTTYLRSKSKIMYNIDFESMPQISVTSDDIVCLEQKNLFELESRTK</sequence>
<keyword evidence="6" id="KW-0862">Zinc</keyword>
<comment type="catalytic activity">
    <reaction evidence="14">
        <text>N(6),N(6),N(6)-trimethyl-L-lysyl(9)-[histone H3] + 2 2-oxoglutarate + 2 O2 = N(6)-methyl-L-lysyl(9)-[histone H3] + 2 formaldehyde + 2 succinate + 2 CO2</text>
        <dbReference type="Rhea" id="RHEA:60200"/>
        <dbReference type="Rhea" id="RHEA-COMP:15538"/>
        <dbReference type="Rhea" id="RHEA-COMP:15542"/>
        <dbReference type="ChEBI" id="CHEBI:15379"/>
        <dbReference type="ChEBI" id="CHEBI:16526"/>
        <dbReference type="ChEBI" id="CHEBI:16810"/>
        <dbReference type="ChEBI" id="CHEBI:16842"/>
        <dbReference type="ChEBI" id="CHEBI:30031"/>
        <dbReference type="ChEBI" id="CHEBI:61929"/>
        <dbReference type="ChEBI" id="CHEBI:61961"/>
        <dbReference type="EC" id="1.14.11.66"/>
    </reaction>
</comment>
<comment type="similarity">
    <text evidence="2">Belongs to the JHDM3 histone demethylase family.</text>
</comment>
<dbReference type="FunFam" id="2.60.120.650:FF:000048">
    <property type="entry name" value="Lysine-specific demethylase 4A"/>
    <property type="match status" value="1"/>
</dbReference>
<comment type="function">
    <text evidence="15">Probable histone demethylase that specifically demethylates 'Lys-9' and 'Lys-36' residues of histone H3, thereby playing a central role in histone code. Demethylation of Lys residue generates formaldehyde and succinate.</text>
</comment>
<dbReference type="CDD" id="cd15493">
    <property type="entry name" value="PHD_JMJD2"/>
    <property type="match status" value="1"/>
</dbReference>
<dbReference type="Pfam" id="PF13832">
    <property type="entry name" value="zf-HC5HC2H_2"/>
    <property type="match status" value="1"/>
</dbReference>
<keyword evidence="12" id="KW-0804">Transcription</keyword>
<evidence type="ECO:0000256" key="3">
    <source>
        <dbReference type="ARBA" id="ARBA00012900"/>
    </source>
</evidence>
<evidence type="ECO:0000256" key="5">
    <source>
        <dbReference type="ARBA" id="ARBA00022771"/>
    </source>
</evidence>
<dbReference type="PANTHER" id="PTHR10694">
    <property type="entry name" value="LYSINE-SPECIFIC DEMETHYLASE"/>
    <property type="match status" value="1"/>
</dbReference>
<feature type="region of interest" description="Disordered" evidence="17">
    <location>
        <begin position="798"/>
        <end position="819"/>
    </location>
</feature>
<dbReference type="SMART" id="SM00558">
    <property type="entry name" value="JmjC"/>
    <property type="match status" value="1"/>
</dbReference>
<name>A0A9P0H2I7_NEZVI</name>
<dbReference type="Pfam" id="PF13831">
    <property type="entry name" value="PHD_2"/>
    <property type="match status" value="1"/>
</dbReference>
<feature type="domain" description="JmjC" evidence="18">
    <location>
        <begin position="98"/>
        <end position="264"/>
    </location>
</feature>
<evidence type="ECO:0000256" key="16">
    <source>
        <dbReference type="SAM" id="Coils"/>
    </source>
</evidence>
<evidence type="ECO:0000259" key="18">
    <source>
        <dbReference type="PROSITE" id="PS51184"/>
    </source>
</evidence>
<evidence type="ECO:0000256" key="2">
    <source>
        <dbReference type="ARBA" id="ARBA00009711"/>
    </source>
</evidence>
<feature type="compositionally biased region" description="Polar residues" evidence="17">
    <location>
        <begin position="810"/>
        <end position="819"/>
    </location>
</feature>
<dbReference type="GO" id="GO:0048512">
    <property type="term" value="P:circadian behavior"/>
    <property type="evidence" value="ECO:0007669"/>
    <property type="project" value="UniProtKB-ARBA"/>
</dbReference>
<evidence type="ECO:0000256" key="11">
    <source>
        <dbReference type="ARBA" id="ARBA00023015"/>
    </source>
</evidence>
<organism evidence="19 20">
    <name type="scientific">Nezara viridula</name>
    <name type="common">Southern green stink bug</name>
    <name type="synonym">Cimex viridulus</name>
    <dbReference type="NCBI Taxonomy" id="85310"/>
    <lineage>
        <taxon>Eukaryota</taxon>
        <taxon>Metazoa</taxon>
        <taxon>Ecdysozoa</taxon>
        <taxon>Arthropoda</taxon>
        <taxon>Hexapoda</taxon>
        <taxon>Insecta</taxon>
        <taxon>Pterygota</taxon>
        <taxon>Neoptera</taxon>
        <taxon>Paraneoptera</taxon>
        <taxon>Hemiptera</taxon>
        <taxon>Heteroptera</taxon>
        <taxon>Panheteroptera</taxon>
        <taxon>Pentatomomorpha</taxon>
        <taxon>Pentatomoidea</taxon>
        <taxon>Pentatomidae</taxon>
        <taxon>Pentatominae</taxon>
        <taxon>Nezara</taxon>
    </lineage>
</organism>
<comment type="cofactor">
    <cofactor evidence="1">
        <name>Fe(2+)</name>
        <dbReference type="ChEBI" id="CHEBI:29033"/>
    </cofactor>
</comment>
<keyword evidence="4" id="KW-0479">Metal-binding</keyword>
<evidence type="ECO:0000313" key="19">
    <source>
        <dbReference type="EMBL" id="CAH1390152.1"/>
    </source>
</evidence>
<dbReference type="GO" id="GO:0000785">
    <property type="term" value="C:chromatin"/>
    <property type="evidence" value="ECO:0007669"/>
    <property type="project" value="TreeGrafter"/>
</dbReference>
<keyword evidence="5" id="KW-0863">Zinc-finger</keyword>
<evidence type="ECO:0000256" key="6">
    <source>
        <dbReference type="ARBA" id="ARBA00022833"/>
    </source>
</evidence>
<dbReference type="InterPro" id="IPR001965">
    <property type="entry name" value="Znf_PHD"/>
</dbReference>
<dbReference type="InterPro" id="IPR003347">
    <property type="entry name" value="JmjC_dom"/>
</dbReference>
<dbReference type="InterPro" id="IPR013083">
    <property type="entry name" value="Znf_RING/FYVE/PHD"/>
</dbReference>
<dbReference type="GO" id="GO:0010468">
    <property type="term" value="P:regulation of gene expression"/>
    <property type="evidence" value="ECO:0007669"/>
    <property type="project" value="TreeGrafter"/>
</dbReference>
<dbReference type="GO" id="GO:0140684">
    <property type="term" value="F:histone H3K9me2/H3K9me3 demethylase activity"/>
    <property type="evidence" value="ECO:0007669"/>
    <property type="project" value="UniProtKB-EC"/>
</dbReference>
<dbReference type="Pfam" id="PF02373">
    <property type="entry name" value="JmjC"/>
    <property type="match status" value="1"/>
</dbReference>
<dbReference type="GO" id="GO:0005634">
    <property type="term" value="C:nucleus"/>
    <property type="evidence" value="ECO:0007669"/>
    <property type="project" value="TreeGrafter"/>
</dbReference>
<dbReference type="SUPFAM" id="SSF51197">
    <property type="entry name" value="Clavaminate synthase-like"/>
    <property type="match status" value="1"/>
</dbReference>
<keyword evidence="10" id="KW-0408">Iron</keyword>
<keyword evidence="9" id="KW-0560">Oxidoreductase</keyword>
<dbReference type="Gene3D" id="3.30.40.10">
    <property type="entry name" value="Zinc/RING finger domain, C3HC4 (zinc finger)"/>
    <property type="match status" value="1"/>
</dbReference>
<dbReference type="PROSITE" id="PS51184">
    <property type="entry name" value="JMJC"/>
    <property type="match status" value="1"/>
</dbReference>